<dbReference type="PANTHER" id="PTHR47829:SF1">
    <property type="entry name" value="HAD FAMILY PHOSPHATASE"/>
    <property type="match status" value="1"/>
</dbReference>
<dbReference type="SUPFAM" id="SSF56784">
    <property type="entry name" value="HAD-like"/>
    <property type="match status" value="1"/>
</dbReference>
<reference evidence="1 2" key="1">
    <citation type="submission" date="2017-09" db="EMBL/GenBank/DDBJ databases">
        <authorList>
            <person name="Ehlers B."/>
            <person name="Leendertz F.H."/>
        </authorList>
    </citation>
    <scope>NUCLEOTIDE SEQUENCE [LARGE SCALE GENOMIC DNA]</scope>
    <source>
        <strain evidence="1 2">DSM 18289</strain>
    </source>
</reference>
<evidence type="ECO:0000313" key="2">
    <source>
        <dbReference type="Proteomes" id="UP000219439"/>
    </source>
</evidence>
<protein>
    <submittedName>
        <fullName evidence="1">Putative hydrolase of the HAD superfamily</fullName>
    </submittedName>
</protein>
<name>A0A285NDU6_9HYPH</name>
<dbReference type="OrthoDB" id="9807742at2"/>
<dbReference type="PRINTS" id="PR00413">
    <property type="entry name" value="HADHALOGNASE"/>
</dbReference>
<keyword evidence="1" id="KW-0378">Hydrolase</keyword>
<gene>
    <name evidence="1" type="ORF">SAMN06265368_1154</name>
</gene>
<dbReference type="GO" id="GO:0016787">
    <property type="term" value="F:hydrolase activity"/>
    <property type="evidence" value="ECO:0007669"/>
    <property type="project" value="UniProtKB-KW"/>
</dbReference>
<keyword evidence="2" id="KW-1185">Reference proteome</keyword>
<dbReference type="InterPro" id="IPR052898">
    <property type="entry name" value="ACAD10-like"/>
</dbReference>
<sequence>MTGQTIKKPAEALLLDFGSVVTLTMFETHRMSEKSLGLPEGSLTWMGPFDPEQDELWSAMQRDEMTERDYWLARTKEVGKLLGEDWTEMSQFVRRARGKNPHEIIRPETPMLIDAVKKAGKKLAILSNELDLFFGKDLREQLEFLKDFDVITDATYTRILKPKPEAYQLCLDELGLNPEDCVFIDDQMRNVKGGNAVGIQALHLDVFNPQDVFNEALKRLGIDLRFSNPGNPILSKLDGECV</sequence>
<proteinExistence type="predicted"/>
<dbReference type="InterPro" id="IPR023214">
    <property type="entry name" value="HAD_sf"/>
</dbReference>
<dbReference type="InterPro" id="IPR006439">
    <property type="entry name" value="HAD-SF_hydro_IA"/>
</dbReference>
<dbReference type="Gene3D" id="3.40.50.1000">
    <property type="entry name" value="HAD superfamily/HAD-like"/>
    <property type="match status" value="1"/>
</dbReference>
<dbReference type="InterPro" id="IPR036412">
    <property type="entry name" value="HAD-like_sf"/>
</dbReference>
<organism evidence="1 2">
    <name type="scientific">Cohaesibacter gelatinilyticus</name>
    <dbReference type="NCBI Taxonomy" id="372072"/>
    <lineage>
        <taxon>Bacteria</taxon>
        <taxon>Pseudomonadati</taxon>
        <taxon>Pseudomonadota</taxon>
        <taxon>Alphaproteobacteria</taxon>
        <taxon>Hyphomicrobiales</taxon>
        <taxon>Cohaesibacteraceae</taxon>
    </lineage>
</organism>
<dbReference type="Pfam" id="PF00702">
    <property type="entry name" value="Hydrolase"/>
    <property type="match status" value="1"/>
</dbReference>
<accession>A0A285NDU6</accession>
<dbReference type="NCBIfam" id="TIGR01509">
    <property type="entry name" value="HAD-SF-IA-v3"/>
    <property type="match status" value="1"/>
</dbReference>
<dbReference type="RefSeq" id="WP_097152380.1">
    <property type="nucleotide sequence ID" value="NZ_OBEL01000001.1"/>
</dbReference>
<evidence type="ECO:0000313" key="1">
    <source>
        <dbReference type="EMBL" id="SNZ07619.1"/>
    </source>
</evidence>
<dbReference type="AlphaFoldDB" id="A0A285NDU6"/>
<dbReference type="EMBL" id="OBEL01000001">
    <property type="protein sequence ID" value="SNZ07619.1"/>
    <property type="molecule type" value="Genomic_DNA"/>
</dbReference>
<dbReference type="Proteomes" id="UP000219439">
    <property type="component" value="Unassembled WGS sequence"/>
</dbReference>
<dbReference type="PANTHER" id="PTHR47829">
    <property type="entry name" value="HYDROLASE, PUTATIVE (AFU_ORTHOLOGUE AFUA_1G12880)-RELATED"/>
    <property type="match status" value="1"/>
</dbReference>